<feature type="domain" description="Flagellar basal-body/hook protein C-terminal" evidence="8">
    <location>
        <begin position="593"/>
        <end position="631"/>
    </location>
</feature>
<evidence type="ECO:0000256" key="2">
    <source>
        <dbReference type="ARBA" id="ARBA00004613"/>
    </source>
</evidence>
<evidence type="ECO:0000256" key="6">
    <source>
        <dbReference type="ARBA" id="ARBA00023143"/>
    </source>
</evidence>
<dbReference type="InterPro" id="IPR053927">
    <property type="entry name" value="FlgK_helical"/>
</dbReference>
<feature type="domain" description="Flagellar hook-associated protein FlgK helical" evidence="9">
    <location>
        <begin position="102"/>
        <end position="330"/>
    </location>
</feature>
<keyword evidence="10" id="KW-0282">Flagellum</keyword>
<dbReference type="STRING" id="34097.SAMN02745150_00411"/>
<dbReference type="RefSeq" id="WP_092317940.1">
    <property type="nucleotide sequence ID" value="NZ_FOKY01000001.1"/>
</dbReference>
<keyword evidence="11" id="KW-1185">Reference proteome</keyword>
<reference evidence="11" key="1">
    <citation type="submission" date="2016-10" db="EMBL/GenBank/DDBJ databases">
        <authorList>
            <person name="Varghese N."/>
            <person name="Submissions S."/>
        </authorList>
    </citation>
    <scope>NUCLEOTIDE SEQUENCE [LARGE SCALE GENOMIC DNA]</scope>
    <source>
        <strain evidence="11">ATCC 43811</strain>
    </source>
</reference>
<evidence type="ECO:0000256" key="1">
    <source>
        <dbReference type="ARBA" id="ARBA00004365"/>
    </source>
</evidence>
<evidence type="ECO:0000256" key="7">
    <source>
        <dbReference type="SAM" id="Coils"/>
    </source>
</evidence>
<dbReference type="InterPro" id="IPR010930">
    <property type="entry name" value="Flg_bb/hook_C_dom"/>
</dbReference>
<evidence type="ECO:0000256" key="3">
    <source>
        <dbReference type="ARBA" id="ARBA00009677"/>
    </source>
</evidence>
<dbReference type="GO" id="GO:0044780">
    <property type="term" value="P:bacterial-type flagellum assembly"/>
    <property type="evidence" value="ECO:0007669"/>
    <property type="project" value="InterPro"/>
</dbReference>
<protein>
    <recommendedName>
        <fullName evidence="4">Flagellar hook-associated protein 1</fullName>
    </recommendedName>
</protein>
<keyword evidence="6" id="KW-0975">Bacterial flagellum</keyword>
<dbReference type="NCBIfam" id="TIGR02492">
    <property type="entry name" value="flgK_ends"/>
    <property type="match status" value="1"/>
</dbReference>
<proteinExistence type="inferred from homology"/>
<dbReference type="AlphaFoldDB" id="A0A1I1DA83"/>
<dbReference type="GO" id="GO:0005198">
    <property type="term" value="F:structural molecule activity"/>
    <property type="evidence" value="ECO:0007669"/>
    <property type="project" value="InterPro"/>
</dbReference>
<comment type="similarity">
    <text evidence="3">Belongs to the flagella basal body rod proteins family.</text>
</comment>
<evidence type="ECO:0000256" key="5">
    <source>
        <dbReference type="ARBA" id="ARBA00022525"/>
    </source>
</evidence>
<evidence type="ECO:0000313" key="11">
    <source>
        <dbReference type="Proteomes" id="UP000240042"/>
    </source>
</evidence>
<comment type="subcellular location">
    <subcellularLocation>
        <location evidence="1">Bacterial flagellum</location>
    </subcellularLocation>
    <subcellularLocation>
        <location evidence="2">Secreted</location>
    </subcellularLocation>
</comment>
<gene>
    <name evidence="10" type="ORF">SAMN02745150_00411</name>
</gene>
<dbReference type="SUPFAM" id="SSF64518">
    <property type="entry name" value="Phase 1 flagellin"/>
    <property type="match status" value="1"/>
</dbReference>
<dbReference type="GO" id="GO:0009424">
    <property type="term" value="C:bacterial-type flagellum hook"/>
    <property type="evidence" value="ECO:0007669"/>
    <property type="project" value="InterPro"/>
</dbReference>
<keyword evidence="10" id="KW-0966">Cell projection</keyword>
<keyword evidence="10" id="KW-0969">Cilium</keyword>
<dbReference type="GO" id="GO:0005576">
    <property type="term" value="C:extracellular region"/>
    <property type="evidence" value="ECO:0007669"/>
    <property type="project" value="UniProtKB-SubCell"/>
</dbReference>
<keyword evidence="7" id="KW-0175">Coiled coil</keyword>
<dbReference type="EMBL" id="FOKY01000001">
    <property type="protein sequence ID" value="SFB71236.1"/>
    <property type="molecule type" value="Genomic_DNA"/>
</dbReference>
<dbReference type="Pfam" id="PF22638">
    <property type="entry name" value="FlgK_D1"/>
    <property type="match status" value="1"/>
</dbReference>
<name>A0A1I1DA83_BREAD</name>
<organism evidence="10 11">
    <name type="scientific">Brevinema andersonii</name>
    <dbReference type="NCBI Taxonomy" id="34097"/>
    <lineage>
        <taxon>Bacteria</taxon>
        <taxon>Pseudomonadati</taxon>
        <taxon>Spirochaetota</taxon>
        <taxon>Spirochaetia</taxon>
        <taxon>Brevinematales</taxon>
        <taxon>Brevinemataceae</taxon>
        <taxon>Brevinema</taxon>
    </lineage>
</organism>
<dbReference type="InterPro" id="IPR002371">
    <property type="entry name" value="FlgK"/>
</dbReference>
<feature type="coiled-coil region" evidence="7">
    <location>
        <begin position="145"/>
        <end position="200"/>
    </location>
</feature>
<dbReference type="Pfam" id="PF06429">
    <property type="entry name" value="Flg_bbr_C"/>
    <property type="match status" value="1"/>
</dbReference>
<evidence type="ECO:0000313" key="10">
    <source>
        <dbReference type="EMBL" id="SFB71236.1"/>
    </source>
</evidence>
<evidence type="ECO:0000259" key="8">
    <source>
        <dbReference type="Pfam" id="PF06429"/>
    </source>
</evidence>
<accession>A0A1I1DA83</accession>
<evidence type="ECO:0000256" key="4">
    <source>
        <dbReference type="ARBA" id="ARBA00016244"/>
    </source>
</evidence>
<dbReference type="Pfam" id="PF07196">
    <property type="entry name" value="Flagellin_IN"/>
    <property type="match status" value="1"/>
</dbReference>
<keyword evidence="5" id="KW-0964">Secreted</keyword>
<evidence type="ECO:0000259" key="9">
    <source>
        <dbReference type="Pfam" id="PF22638"/>
    </source>
</evidence>
<dbReference type="PANTHER" id="PTHR30033:SF1">
    <property type="entry name" value="FLAGELLAR HOOK-ASSOCIATED PROTEIN 1"/>
    <property type="match status" value="1"/>
</dbReference>
<dbReference type="InterPro" id="IPR010810">
    <property type="entry name" value="Flagellin_hook_IN_motif"/>
</dbReference>
<dbReference type="PRINTS" id="PR01005">
    <property type="entry name" value="FLGHOOKAP1"/>
</dbReference>
<dbReference type="OrthoDB" id="9802553at2"/>
<dbReference type="PANTHER" id="PTHR30033">
    <property type="entry name" value="FLAGELLAR HOOK-ASSOCIATED PROTEIN 1"/>
    <property type="match status" value="1"/>
</dbReference>
<dbReference type="Proteomes" id="UP000240042">
    <property type="component" value="Unassembled WGS sequence"/>
</dbReference>
<sequence>MISSFLGLEMGKGALQTSQKGLQTVGHNLNNLNTEGFSRQRVTQKTMPALFPPGINKPTIPGQLGTGVTVEEVIRIRDVYLDDRIIFENGGLGFWKQKKTMLHQMEMLLNEPGTSNIRTDLEEFWEAWQTVAEMPADDAGRIHLLERAKTLNQSFKAQYQALKDMQVQTNVLVEQKITRLNNITETLAELNKQIQKQELLGDNPNDLYDKRDKLIDELSKFADIRLERDNPKEFIVYIGAEKLVQGEHAARVQAFSDPENHGFVTARWQQTGENINLGPGEISGLVEVRDKDIDTMLTRLNGLSFGIADAVNSVHRDGFSLDGTTDNNFFKEIALAKNAEGSIDLNEDGTLDSTALFRITGSEKLTNDTVLAANGVLNFGPNRPGGRDITVTYSATDTVEKVIERINRSNAEVTAYLDFAGRLSFKAQESSDKNHINFALRHIEDSGDFLTGIAGVLANSGQDAAFDWQSPDAITMLRTPRNLISLTPEENAAGWMALDDSVNNRPEGIAAAQGFDTIGDGNPDQLTGFNDNRNALAVANLRYQTIMTGNAETFADYFQQTVSLSGTLSEQAIRSHEKTDALTASLLGLRSKVSGVNVDEEMTKMITLQHAYNAAARLVSTTDRLLDIIINRMGA</sequence>